<evidence type="ECO:0000313" key="2">
    <source>
        <dbReference type="Proteomes" id="UP000319040"/>
    </source>
</evidence>
<dbReference type="InterPro" id="IPR036691">
    <property type="entry name" value="Endo/exonu/phosph_ase_sf"/>
</dbReference>
<dbReference type="AlphaFoldDB" id="A0A521AXI3"/>
<proteinExistence type="predicted"/>
<sequence length="220" mass="25375">MLGDDWSFIMTDVTKGDRGNGERLAFIFNTTRVKLSGLACEIVVPRKQLEDIGIDALDRQFARTPYAVGFRAKNKTFVLLTLHVLYGNNSAHRVPELKAIAEWMYAWAKQLKRWNQSLITLGDFNIERQGDPAYNAFVSKGLFIPPQIRDLPSTIFKDLKLYDQIGWYKNSHGKSQIALEFNTGGIFDFRDHLLINRNYSLSKLSHRISDHFPLWCEFMV</sequence>
<name>A0A521AXI3_SACCC</name>
<keyword evidence="2" id="KW-1185">Reference proteome</keyword>
<evidence type="ECO:0008006" key="3">
    <source>
        <dbReference type="Google" id="ProtNLM"/>
    </source>
</evidence>
<dbReference type="EMBL" id="FXTB01000001">
    <property type="protein sequence ID" value="SMO39538.1"/>
    <property type="molecule type" value="Genomic_DNA"/>
</dbReference>
<dbReference type="Proteomes" id="UP000319040">
    <property type="component" value="Unassembled WGS sequence"/>
</dbReference>
<dbReference type="Gene3D" id="3.60.10.10">
    <property type="entry name" value="Endonuclease/exonuclease/phosphatase"/>
    <property type="match status" value="1"/>
</dbReference>
<organism evidence="1 2">
    <name type="scientific">Saccharicrinis carchari</name>
    <dbReference type="NCBI Taxonomy" id="1168039"/>
    <lineage>
        <taxon>Bacteria</taxon>
        <taxon>Pseudomonadati</taxon>
        <taxon>Bacteroidota</taxon>
        <taxon>Bacteroidia</taxon>
        <taxon>Marinilabiliales</taxon>
        <taxon>Marinilabiliaceae</taxon>
        <taxon>Saccharicrinis</taxon>
    </lineage>
</organism>
<dbReference type="SUPFAM" id="SSF56219">
    <property type="entry name" value="DNase I-like"/>
    <property type="match status" value="1"/>
</dbReference>
<protein>
    <recommendedName>
        <fullName evidence="3">Endonuclease/Exonuclease/phosphatase family protein</fullName>
    </recommendedName>
</protein>
<reference evidence="1 2" key="1">
    <citation type="submission" date="2017-05" db="EMBL/GenBank/DDBJ databases">
        <authorList>
            <person name="Varghese N."/>
            <person name="Submissions S."/>
        </authorList>
    </citation>
    <scope>NUCLEOTIDE SEQUENCE [LARGE SCALE GENOMIC DNA]</scope>
    <source>
        <strain evidence="1 2">DSM 27040</strain>
    </source>
</reference>
<evidence type="ECO:0000313" key="1">
    <source>
        <dbReference type="EMBL" id="SMO39538.1"/>
    </source>
</evidence>
<gene>
    <name evidence="1" type="ORF">SAMN06265379_101511</name>
</gene>
<accession>A0A521AXI3</accession>